<reference evidence="3" key="1">
    <citation type="journal article" date="2019" name="Int. J. Syst. Evol. Microbiol.">
        <title>The Global Catalogue of Microorganisms (GCM) 10K type strain sequencing project: providing services to taxonomists for standard genome sequencing and annotation.</title>
        <authorList>
            <consortium name="The Broad Institute Genomics Platform"/>
            <consortium name="The Broad Institute Genome Sequencing Center for Infectious Disease"/>
            <person name="Wu L."/>
            <person name="Ma J."/>
        </authorList>
    </citation>
    <scope>NUCLEOTIDE SEQUENCE [LARGE SCALE GENOMIC DNA]</scope>
    <source>
        <strain evidence="3">JCM 16898</strain>
    </source>
</reference>
<gene>
    <name evidence="2" type="ORF">GCM10022222_51200</name>
</gene>
<dbReference type="Proteomes" id="UP001500689">
    <property type="component" value="Unassembled WGS sequence"/>
</dbReference>
<accession>A0ABP6X477</accession>
<evidence type="ECO:0000313" key="3">
    <source>
        <dbReference type="Proteomes" id="UP001500689"/>
    </source>
</evidence>
<feature type="compositionally biased region" description="Polar residues" evidence="1">
    <location>
        <begin position="78"/>
        <end position="93"/>
    </location>
</feature>
<dbReference type="RefSeq" id="WP_344864099.1">
    <property type="nucleotide sequence ID" value="NZ_BAAAZN010000011.1"/>
</dbReference>
<evidence type="ECO:0000313" key="2">
    <source>
        <dbReference type="EMBL" id="GAA3561197.1"/>
    </source>
</evidence>
<sequence>MEGRAVAGHGERDLAIGKGGKTAVAALVERTSRFLIVIPLTGRVSDGAEAIMSTVNPLRRRSNGHRRGTAARKWLYTTTSPQPVCPDSSPTHSTWERGGNDDSNRIVHDYVPKGLEIISDPTT</sequence>
<organism evidence="2 3">
    <name type="scientific">Amycolatopsis ultiminotia</name>
    <dbReference type="NCBI Taxonomy" id="543629"/>
    <lineage>
        <taxon>Bacteria</taxon>
        <taxon>Bacillati</taxon>
        <taxon>Actinomycetota</taxon>
        <taxon>Actinomycetes</taxon>
        <taxon>Pseudonocardiales</taxon>
        <taxon>Pseudonocardiaceae</taxon>
        <taxon>Amycolatopsis</taxon>
    </lineage>
</organism>
<dbReference type="EMBL" id="BAAAZN010000011">
    <property type="protein sequence ID" value="GAA3561197.1"/>
    <property type="molecule type" value="Genomic_DNA"/>
</dbReference>
<comment type="caution">
    <text evidence="2">The sequence shown here is derived from an EMBL/GenBank/DDBJ whole genome shotgun (WGS) entry which is preliminary data.</text>
</comment>
<keyword evidence="3" id="KW-1185">Reference proteome</keyword>
<name>A0ABP6X477_9PSEU</name>
<feature type="compositionally biased region" description="Basic and acidic residues" evidence="1">
    <location>
        <begin position="94"/>
        <end position="106"/>
    </location>
</feature>
<feature type="region of interest" description="Disordered" evidence="1">
    <location>
        <begin position="78"/>
        <end position="106"/>
    </location>
</feature>
<proteinExistence type="predicted"/>
<evidence type="ECO:0000256" key="1">
    <source>
        <dbReference type="SAM" id="MobiDB-lite"/>
    </source>
</evidence>
<protein>
    <recommendedName>
        <fullName evidence="4">Transposase</fullName>
    </recommendedName>
</protein>
<evidence type="ECO:0008006" key="4">
    <source>
        <dbReference type="Google" id="ProtNLM"/>
    </source>
</evidence>